<evidence type="ECO:0000256" key="2">
    <source>
        <dbReference type="ARBA" id="ARBA00013223"/>
    </source>
</evidence>
<dbReference type="RefSeq" id="WP_158051977.1">
    <property type="nucleotide sequence ID" value="NZ_WBKB01000003.1"/>
</dbReference>
<evidence type="ECO:0000256" key="1">
    <source>
        <dbReference type="ARBA" id="ARBA00001974"/>
    </source>
</evidence>
<proteinExistence type="predicted"/>
<dbReference type="Gene3D" id="3.40.50.720">
    <property type="entry name" value="NAD(P)-binding Rossmann-like Domain"/>
    <property type="match status" value="1"/>
</dbReference>
<feature type="domain" description="FAD/NAD(P)-binding" evidence="8">
    <location>
        <begin position="13"/>
        <end position="174"/>
    </location>
</feature>
<evidence type="ECO:0000313" key="10">
    <source>
        <dbReference type="Proteomes" id="UP000433493"/>
    </source>
</evidence>
<dbReference type="Proteomes" id="UP000433493">
    <property type="component" value="Unassembled WGS sequence"/>
</dbReference>
<name>A0A7J5BBP5_9MICO</name>
<keyword evidence="4" id="KW-0274">FAD</keyword>
<comment type="cofactor">
    <cofactor evidence="1">
        <name>FAD</name>
        <dbReference type="ChEBI" id="CHEBI:57692"/>
    </cofactor>
</comment>
<accession>A0A7J5BBP5</accession>
<comment type="caution">
    <text evidence="9">The sequence shown here is derived from an EMBL/GenBank/DDBJ whole genome shotgun (WGS) entry which is preliminary data.</text>
</comment>
<dbReference type="PANTHER" id="PTHR48467">
    <property type="entry name" value="GLUTAMATE SYNTHASE 1 [NADH], CHLOROPLASTIC-LIKE"/>
    <property type="match status" value="1"/>
</dbReference>
<dbReference type="PANTHER" id="PTHR48467:SF1">
    <property type="entry name" value="GLUTAMATE SYNTHASE 1 [NADH], CHLOROPLASTIC-LIKE"/>
    <property type="match status" value="1"/>
</dbReference>
<dbReference type="InterPro" id="IPR036188">
    <property type="entry name" value="FAD/NAD-bd_sf"/>
</dbReference>
<protein>
    <recommendedName>
        <fullName evidence="2">ferredoxin--NADP(+) reductase</fullName>
        <ecNumber evidence="2">1.18.1.2</ecNumber>
    </recommendedName>
</protein>
<evidence type="ECO:0000256" key="3">
    <source>
        <dbReference type="ARBA" id="ARBA00022630"/>
    </source>
</evidence>
<evidence type="ECO:0000256" key="4">
    <source>
        <dbReference type="ARBA" id="ARBA00022827"/>
    </source>
</evidence>
<evidence type="ECO:0000256" key="6">
    <source>
        <dbReference type="ARBA" id="ARBA00023002"/>
    </source>
</evidence>
<evidence type="ECO:0000313" key="9">
    <source>
        <dbReference type="EMBL" id="KAB1643562.1"/>
    </source>
</evidence>
<dbReference type="Pfam" id="PF07992">
    <property type="entry name" value="Pyr_redox_2"/>
    <property type="match status" value="1"/>
</dbReference>
<gene>
    <name evidence="9" type="ORF">F8O05_06700</name>
</gene>
<dbReference type="PRINTS" id="PR00419">
    <property type="entry name" value="ADXRDTASE"/>
</dbReference>
<keyword evidence="10" id="KW-1185">Reference proteome</keyword>
<dbReference type="EMBL" id="WBKB01000003">
    <property type="protein sequence ID" value="KAB1643562.1"/>
    <property type="molecule type" value="Genomic_DNA"/>
</dbReference>
<organism evidence="9 10">
    <name type="scientific">Gulosibacter chungangensis</name>
    <dbReference type="NCBI Taxonomy" id="979746"/>
    <lineage>
        <taxon>Bacteria</taxon>
        <taxon>Bacillati</taxon>
        <taxon>Actinomycetota</taxon>
        <taxon>Actinomycetes</taxon>
        <taxon>Micrococcales</taxon>
        <taxon>Microbacteriaceae</taxon>
        <taxon>Gulosibacter</taxon>
    </lineage>
</organism>
<evidence type="ECO:0000259" key="8">
    <source>
        <dbReference type="Pfam" id="PF07992"/>
    </source>
</evidence>
<dbReference type="InterPro" id="IPR055275">
    <property type="entry name" value="Ferredox_Rdtase"/>
</dbReference>
<sequence length="438" mass="47601">MPRENPFKELTSTVAVVGSGPAGCYLAQALLKSAPNLEITMFDQLPTPYGLVRFGIAPDHQGTKGVERQFARLFEKQGVRFAGGVRVGYDCTLEQLRERSDAVVVATGMHADAGLNIPGIDLPGVYGAGRITRLLNGHPLEGDGLEGDGIESLGEFVSVIGMGNVAIDLVRLLAKEETDFEGSDVIDEVHQELAKDVREINVISRSAPRDSKFDPVMVAELLELQGVAHTVHTAGELPETGAADAADAPELHPREAVVRQLIDHEATGEARVEVHWWFETTPVRLEGADRAELLVVEHDGAEHTLETDSLLTAIGFLGTPEQSLIEVSEDARATGRIEPGLYVTGWLRTGPRGALPDQRSQARELAERILEDVLDASNRGVKAAGLGDLEFPEATSYQDWQAIDEFERASAQPGRVRKKITTTQGFTDVIETHRDMQR</sequence>
<comment type="catalytic activity">
    <reaction evidence="7">
        <text>2 reduced [2Fe-2S]-[ferredoxin] + NADP(+) + H(+) = 2 oxidized [2Fe-2S]-[ferredoxin] + NADPH</text>
        <dbReference type="Rhea" id="RHEA:20125"/>
        <dbReference type="Rhea" id="RHEA-COMP:10000"/>
        <dbReference type="Rhea" id="RHEA-COMP:10001"/>
        <dbReference type="ChEBI" id="CHEBI:15378"/>
        <dbReference type="ChEBI" id="CHEBI:33737"/>
        <dbReference type="ChEBI" id="CHEBI:33738"/>
        <dbReference type="ChEBI" id="CHEBI:57783"/>
        <dbReference type="ChEBI" id="CHEBI:58349"/>
        <dbReference type="EC" id="1.18.1.2"/>
    </reaction>
</comment>
<dbReference type="GO" id="GO:0004324">
    <property type="term" value="F:ferredoxin-NADP+ reductase activity"/>
    <property type="evidence" value="ECO:0007669"/>
    <property type="project" value="UniProtKB-EC"/>
</dbReference>
<keyword evidence="6" id="KW-0560">Oxidoreductase</keyword>
<evidence type="ECO:0000256" key="7">
    <source>
        <dbReference type="ARBA" id="ARBA00047776"/>
    </source>
</evidence>
<dbReference type="AlphaFoldDB" id="A0A7J5BBP5"/>
<dbReference type="InterPro" id="IPR023753">
    <property type="entry name" value="FAD/NAD-binding_dom"/>
</dbReference>
<keyword evidence="3" id="KW-0285">Flavoprotein</keyword>
<dbReference type="Gene3D" id="3.50.50.60">
    <property type="entry name" value="FAD/NAD(P)-binding domain"/>
    <property type="match status" value="1"/>
</dbReference>
<dbReference type="EC" id="1.18.1.2" evidence="2"/>
<evidence type="ECO:0000256" key="5">
    <source>
        <dbReference type="ARBA" id="ARBA00022857"/>
    </source>
</evidence>
<dbReference type="SUPFAM" id="SSF51971">
    <property type="entry name" value="Nucleotide-binding domain"/>
    <property type="match status" value="1"/>
</dbReference>
<reference evidence="9 10" key="1">
    <citation type="submission" date="2019-09" db="EMBL/GenBank/DDBJ databases">
        <title>Phylogeny of genus Pseudoclavibacter and closely related genus.</title>
        <authorList>
            <person name="Li Y."/>
        </authorList>
    </citation>
    <scope>NUCLEOTIDE SEQUENCE [LARGE SCALE GENOMIC DNA]</scope>
    <source>
        <strain evidence="9 10">KCTC 13959</strain>
    </source>
</reference>
<keyword evidence="5" id="KW-0521">NADP</keyword>
<dbReference type="OrthoDB" id="502624at2"/>